<evidence type="ECO:0000256" key="3">
    <source>
        <dbReference type="ARBA" id="ARBA00022448"/>
    </source>
</evidence>
<comment type="subcellular location">
    <subcellularLocation>
        <location evidence="1">Periplasm</location>
    </subcellularLocation>
</comment>
<reference evidence="7 8" key="1">
    <citation type="submission" date="2023-07" db="EMBL/GenBank/DDBJ databases">
        <title>Sequencing the genomes of 1000 actinobacteria strains.</title>
        <authorList>
            <person name="Klenk H.-P."/>
        </authorList>
    </citation>
    <scope>NUCLEOTIDE SEQUENCE [LARGE SCALE GENOMIC DNA]</scope>
    <source>
        <strain evidence="7 8">GD13</strain>
    </source>
</reference>
<dbReference type="NCBIfam" id="TIGR00971">
    <property type="entry name" value="3a0106s03"/>
    <property type="match status" value="1"/>
</dbReference>
<comment type="similarity">
    <text evidence="2">Belongs to the prokaryotic sulfate-binding protein family.</text>
</comment>
<dbReference type="Pfam" id="PF13531">
    <property type="entry name" value="SBP_bac_11"/>
    <property type="match status" value="1"/>
</dbReference>
<dbReference type="SUPFAM" id="SSF53850">
    <property type="entry name" value="Periplasmic binding protein-like II"/>
    <property type="match status" value="1"/>
</dbReference>
<evidence type="ECO:0000256" key="2">
    <source>
        <dbReference type="ARBA" id="ARBA00006099"/>
    </source>
</evidence>
<keyword evidence="5" id="KW-0574">Periplasm</keyword>
<feature type="signal peptide" evidence="6">
    <location>
        <begin position="1"/>
        <end position="32"/>
    </location>
</feature>
<dbReference type="InterPro" id="IPR005669">
    <property type="entry name" value="Thiosulph/SO4-bd"/>
</dbReference>
<dbReference type="Proteomes" id="UP001240447">
    <property type="component" value="Unassembled WGS sequence"/>
</dbReference>
<comment type="caution">
    <text evidence="7">The sequence shown here is derived from an EMBL/GenBank/DDBJ whole genome shotgun (WGS) entry which is preliminary data.</text>
</comment>
<dbReference type="PANTHER" id="PTHR30368:SF2">
    <property type="entry name" value="SULFATE-BINDING PROTEIN"/>
    <property type="match status" value="1"/>
</dbReference>
<evidence type="ECO:0000256" key="5">
    <source>
        <dbReference type="ARBA" id="ARBA00022764"/>
    </source>
</evidence>
<evidence type="ECO:0000256" key="6">
    <source>
        <dbReference type="SAM" id="SignalP"/>
    </source>
</evidence>
<dbReference type="Gene3D" id="3.40.190.10">
    <property type="entry name" value="Periplasmic binding protein-like II"/>
    <property type="match status" value="2"/>
</dbReference>
<evidence type="ECO:0000256" key="1">
    <source>
        <dbReference type="ARBA" id="ARBA00004418"/>
    </source>
</evidence>
<evidence type="ECO:0000256" key="4">
    <source>
        <dbReference type="ARBA" id="ARBA00022729"/>
    </source>
</evidence>
<feature type="chain" id="PRO_5046431390" evidence="6">
    <location>
        <begin position="33"/>
        <end position="354"/>
    </location>
</feature>
<evidence type="ECO:0000313" key="8">
    <source>
        <dbReference type="Proteomes" id="UP001240447"/>
    </source>
</evidence>
<gene>
    <name evidence="7" type="ORF">J2S59_001733</name>
</gene>
<keyword evidence="8" id="KW-1185">Reference proteome</keyword>
<organism evidence="7 8">
    <name type="scientific">Nocardioides massiliensis</name>
    <dbReference type="NCBI Taxonomy" id="1325935"/>
    <lineage>
        <taxon>Bacteria</taxon>
        <taxon>Bacillati</taxon>
        <taxon>Actinomycetota</taxon>
        <taxon>Actinomycetes</taxon>
        <taxon>Propionibacteriales</taxon>
        <taxon>Nocardioidaceae</taxon>
        <taxon>Nocardioides</taxon>
    </lineage>
</organism>
<keyword evidence="3" id="KW-0813">Transport</keyword>
<sequence>MNPNASSVPTRPRQARRLALIAGVAAAVLATAACGSEDSASAAGSTTLDIVGFAVPEAANKAIAAEFVETPAGEGVEFQTSYGASGDQSRAVEAGLDADYVHFSVASDVTRLVDAGLVDETWDDGDNKGVVSRSVVVFGVREGNPKDIQTWEDLIEPGVEIVTPNPGSSGAARWNALAAYGQVIAGGGTEAEAAAYIDKFFANVVSLPGSGRDATTSFLGGTGDVLMAYENEAILANQSGQGFDYIIPETTLLIENPGAILKGADPKAQDWLDFVLSDEGQRQFALTGFRPIRDDVDFGGTVEGANDPSDPFPAVPRLLTVEEDFGSWSELSAKFFDEEDGIVTKAIIASGKAE</sequence>
<proteinExistence type="inferred from homology"/>
<keyword evidence="4 6" id="KW-0732">Signal</keyword>
<evidence type="ECO:0000313" key="7">
    <source>
        <dbReference type="EMBL" id="MDP9821924.1"/>
    </source>
</evidence>
<protein>
    <submittedName>
        <fullName evidence="7">Sulfate transport system substrate-binding protein</fullName>
    </submittedName>
</protein>
<dbReference type="PANTHER" id="PTHR30368">
    <property type="entry name" value="SULFATE-BINDING PROTEIN"/>
    <property type="match status" value="1"/>
</dbReference>
<dbReference type="RefSeq" id="WP_068123919.1">
    <property type="nucleotide sequence ID" value="NZ_CCXJ01000675.1"/>
</dbReference>
<name>A0ABT9NNY5_9ACTN</name>
<dbReference type="EMBL" id="JAUSQM010000001">
    <property type="protein sequence ID" value="MDP9821924.1"/>
    <property type="molecule type" value="Genomic_DNA"/>
</dbReference>
<accession>A0ABT9NNY5</accession>